<protein>
    <submittedName>
        <fullName evidence="3">Uncharacterized protein</fullName>
    </submittedName>
</protein>
<evidence type="ECO:0000256" key="1">
    <source>
        <dbReference type="SAM" id="MobiDB-lite"/>
    </source>
</evidence>
<reference evidence="3" key="1">
    <citation type="journal article" date="2020" name="Stud. Mycol.">
        <title>101 Dothideomycetes genomes: a test case for predicting lifestyles and emergence of pathogens.</title>
        <authorList>
            <person name="Haridas S."/>
            <person name="Albert R."/>
            <person name="Binder M."/>
            <person name="Bloem J."/>
            <person name="Labutti K."/>
            <person name="Salamov A."/>
            <person name="Andreopoulos B."/>
            <person name="Baker S."/>
            <person name="Barry K."/>
            <person name="Bills G."/>
            <person name="Bluhm B."/>
            <person name="Cannon C."/>
            <person name="Castanera R."/>
            <person name="Culley D."/>
            <person name="Daum C."/>
            <person name="Ezra D."/>
            <person name="Gonzalez J."/>
            <person name="Henrissat B."/>
            <person name="Kuo A."/>
            <person name="Liang C."/>
            <person name="Lipzen A."/>
            <person name="Lutzoni F."/>
            <person name="Magnuson J."/>
            <person name="Mondo S."/>
            <person name="Nolan M."/>
            <person name="Ohm R."/>
            <person name="Pangilinan J."/>
            <person name="Park H.-J."/>
            <person name="Ramirez L."/>
            <person name="Alfaro M."/>
            <person name="Sun H."/>
            <person name="Tritt A."/>
            <person name="Yoshinaga Y."/>
            <person name="Zwiers L.-H."/>
            <person name="Turgeon B."/>
            <person name="Goodwin S."/>
            <person name="Spatafora J."/>
            <person name="Crous P."/>
            <person name="Grigoriev I."/>
        </authorList>
    </citation>
    <scope>NUCLEOTIDE SEQUENCE</scope>
    <source>
        <strain evidence="3">CBS 279.74</strain>
    </source>
</reference>
<evidence type="ECO:0000313" key="4">
    <source>
        <dbReference type="Proteomes" id="UP000799428"/>
    </source>
</evidence>
<sequence length="116" mass="12924">MPPLTTSHHLSPPPPSFSLLLLLFLLLTASTFSPYRLLQAPAFKRPPSSPRRQKGAEKSRNASSHRKFERHSLCIRPSCCPEGTLILVLVIKGGWSVMQGWRGMDEGLCVTSRGNW</sequence>
<name>A0A6G1K9A4_9PLEO</name>
<proteinExistence type="predicted"/>
<dbReference type="AlphaFoldDB" id="A0A6G1K9A4"/>
<accession>A0A6G1K9A4</accession>
<evidence type="ECO:0000313" key="3">
    <source>
        <dbReference type="EMBL" id="KAF2709479.1"/>
    </source>
</evidence>
<dbReference type="EMBL" id="MU005770">
    <property type="protein sequence ID" value="KAF2709479.1"/>
    <property type="molecule type" value="Genomic_DNA"/>
</dbReference>
<keyword evidence="4" id="KW-1185">Reference proteome</keyword>
<keyword evidence="2" id="KW-0732">Signal</keyword>
<feature type="signal peptide" evidence="2">
    <location>
        <begin position="1"/>
        <end position="31"/>
    </location>
</feature>
<evidence type="ECO:0000256" key="2">
    <source>
        <dbReference type="SAM" id="SignalP"/>
    </source>
</evidence>
<organism evidence="3 4">
    <name type="scientific">Pleomassaria siparia CBS 279.74</name>
    <dbReference type="NCBI Taxonomy" id="1314801"/>
    <lineage>
        <taxon>Eukaryota</taxon>
        <taxon>Fungi</taxon>
        <taxon>Dikarya</taxon>
        <taxon>Ascomycota</taxon>
        <taxon>Pezizomycotina</taxon>
        <taxon>Dothideomycetes</taxon>
        <taxon>Pleosporomycetidae</taxon>
        <taxon>Pleosporales</taxon>
        <taxon>Pleomassariaceae</taxon>
        <taxon>Pleomassaria</taxon>
    </lineage>
</organism>
<dbReference type="Proteomes" id="UP000799428">
    <property type="component" value="Unassembled WGS sequence"/>
</dbReference>
<feature type="region of interest" description="Disordered" evidence="1">
    <location>
        <begin position="42"/>
        <end position="70"/>
    </location>
</feature>
<gene>
    <name evidence="3" type="ORF">K504DRAFT_467446</name>
</gene>
<feature type="chain" id="PRO_5026080676" evidence="2">
    <location>
        <begin position="32"/>
        <end position="116"/>
    </location>
</feature>